<dbReference type="PANTHER" id="PTHR13271">
    <property type="entry name" value="UNCHARACTERIZED PUTATIVE METHYLTRANSFERASE"/>
    <property type="match status" value="1"/>
</dbReference>
<dbReference type="EMBL" id="KQ964247">
    <property type="protein sequence ID" value="KXJ93752.1"/>
    <property type="molecule type" value="Genomic_DNA"/>
</dbReference>
<dbReference type="PANTHER" id="PTHR13271:SF137">
    <property type="entry name" value="SET DOMAIN-CONTAINING PROTEIN"/>
    <property type="match status" value="1"/>
</dbReference>
<accession>A0A136J9E5</accession>
<name>A0A136J9E5_9PEZI</name>
<dbReference type="InterPro" id="IPR001214">
    <property type="entry name" value="SET_dom"/>
</dbReference>
<evidence type="ECO:0000313" key="3">
    <source>
        <dbReference type="Proteomes" id="UP000070501"/>
    </source>
</evidence>
<dbReference type="Gene3D" id="3.90.1410.10">
    <property type="entry name" value="set domain protein methyltransferase, domain 1"/>
    <property type="match status" value="1"/>
</dbReference>
<reference evidence="3" key="1">
    <citation type="submission" date="2016-02" db="EMBL/GenBank/DDBJ databases">
        <title>Draft genome sequence of Microdochium bolleyi, a fungal endophyte of beachgrass.</title>
        <authorList>
            <consortium name="DOE Joint Genome Institute"/>
            <person name="David A.S."/>
            <person name="May G."/>
            <person name="Haridas S."/>
            <person name="Lim J."/>
            <person name="Wang M."/>
            <person name="Labutti K."/>
            <person name="Lipzen A."/>
            <person name="Barry K."/>
            <person name="Grigoriev I.V."/>
        </authorList>
    </citation>
    <scope>NUCLEOTIDE SEQUENCE [LARGE SCALE GENOMIC DNA]</scope>
    <source>
        <strain evidence="3">J235TASD1</strain>
    </source>
</reference>
<proteinExistence type="predicted"/>
<dbReference type="AlphaFoldDB" id="A0A136J9E5"/>
<dbReference type="GO" id="GO:0016279">
    <property type="term" value="F:protein-lysine N-methyltransferase activity"/>
    <property type="evidence" value="ECO:0007669"/>
    <property type="project" value="TreeGrafter"/>
</dbReference>
<evidence type="ECO:0000259" key="1">
    <source>
        <dbReference type="PROSITE" id="PS50280"/>
    </source>
</evidence>
<gene>
    <name evidence="2" type="ORF">Micbo1qcDRAFT_220387</name>
</gene>
<organism evidence="2 3">
    <name type="scientific">Microdochium bolleyi</name>
    <dbReference type="NCBI Taxonomy" id="196109"/>
    <lineage>
        <taxon>Eukaryota</taxon>
        <taxon>Fungi</taxon>
        <taxon>Dikarya</taxon>
        <taxon>Ascomycota</taxon>
        <taxon>Pezizomycotina</taxon>
        <taxon>Sordariomycetes</taxon>
        <taxon>Xylariomycetidae</taxon>
        <taxon>Xylariales</taxon>
        <taxon>Microdochiaceae</taxon>
        <taxon>Microdochium</taxon>
    </lineage>
</organism>
<keyword evidence="3" id="KW-1185">Reference proteome</keyword>
<feature type="domain" description="SET" evidence="1">
    <location>
        <begin position="19"/>
        <end position="267"/>
    </location>
</feature>
<dbReference type="OrthoDB" id="441812at2759"/>
<dbReference type="InterPro" id="IPR050600">
    <property type="entry name" value="SETD3_SETD6_MTase"/>
</dbReference>
<dbReference type="FunCoup" id="A0A136J9E5">
    <property type="interactions" value="66"/>
</dbReference>
<dbReference type="PROSITE" id="PS50280">
    <property type="entry name" value="SET"/>
    <property type="match status" value="1"/>
</dbReference>
<protein>
    <recommendedName>
        <fullName evidence="1">SET domain-containing protein</fullName>
    </recommendedName>
</protein>
<dbReference type="Proteomes" id="UP000070501">
    <property type="component" value="Unassembled WGS sequence"/>
</dbReference>
<dbReference type="InterPro" id="IPR046341">
    <property type="entry name" value="SET_dom_sf"/>
</dbReference>
<sequence>MNAIKQLLDWAGPKGIKLNGIAPERIPGRGIGLVATREIQPKEVILEIPLACLRTLETVPKSLVRKLPPKISVHGLLAANLALDSTGSQHEAAWNAVCPSPEDLSTAPLVWPQELQDLLPSAARNLLEKQKAKYAKDWAGARPVMEAAAVVDMTAVAVETQSTTQSEIPQGGPTQAQQSTVDSLEAKYRHAWLLVNTRTFYYTNAKLKKRNRDDHLALQPVADLFNHTDADAGEHQGACSVTFDYRGFQFSATRPYTAGEEVHICYGRHGNDKLLVEYGFAMDGNRWDEVLLDDLLLARLDDRQKEALEEAGFLGRYALDRDGVCYRTQVAVRQVCCKPGEWRRFVMGADDGESSQGEVDGLVLQMLREYLQTAVKVSDKIVTMVAGRPEQRDMLSSRWRQIQELLRLHIERLECRVVGT</sequence>
<dbReference type="InParanoid" id="A0A136J9E5"/>
<evidence type="ECO:0000313" key="2">
    <source>
        <dbReference type="EMBL" id="KXJ93752.1"/>
    </source>
</evidence>
<dbReference type="SUPFAM" id="SSF82199">
    <property type="entry name" value="SET domain"/>
    <property type="match status" value="1"/>
</dbReference>
<dbReference type="STRING" id="196109.A0A136J9E5"/>
<dbReference type="Pfam" id="PF00856">
    <property type="entry name" value="SET"/>
    <property type="match status" value="1"/>
</dbReference>